<evidence type="ECO:0000313" key="1">
    <source>
        <dbReference type="EMBL" id="SAK48979.1"/>
    </source>
</evidence>
<comment type="caution">
    <text evidence="1">The sequence shown here is derived from an EMBL/GenBank/DDBJ whole genome shotgun (WGS) entry which is preliminary data.</text>
</comment>
<dbReference type="GO" id="GO:0016757">
    <property type="term" value="F:glycosyltransferase activity"/>
    <property type="evidence" value="ECO:0007669"/>
    <property type="project" value="InterPro"/>
</dbReference>
<dbReference type="Proteomes" id="UP000054870">
    <property type="component" value="Unassembled WGS sequence"/>
</dbReference>
<accession>A0A157ZU32</accession>
<reference evidence="1" key="1">
    <citation type="submission" date="2016-01" db="EMBL/GenBank/DDBJ databases">
        <authorList>
            <person name="Peeters C."/>
        </authorList>
    </citation>
    <scope>NUCLEOTIDE SEQUENCE [LARGE SCALE GENOMIC DNA]</scope>
    <source>
        <strain evidence="1">LMG 29318</strain>
    </source>
</reference>
<evidence type="ECO:0000313" key="2">
    <source>
        <dbReference type="Proteomes" id="UP000054870"/>
    </source>
</evidence>
<dbReference type="Pfam" id="PF01075">
    <property type="entry name" value="Glyco_transf_9"/>
    <property type="match status" value="1"/>
</dbReference>
<protein>
    <submittedName>
        <fullName evidence="1">TPR repeat-containing protein</fullName>
    </submittedName>
</protein>
<sequence length="425" mass="48276">MTHPHEVENLAPLDLVRTLRVAGRAGEARALCAQLAALPDPDCYIGQLGIDLSYLGMYAEAEKFLMRALAEESVTLDNRYMLAEELCIAQFLLGKYHEAHQCYRTIRGREFAEAFHRLILEGNEAWRHVLPHKLLEMDESVEDMRIFIHAEGGFGDFVQFSRYIDALLRDGAREVVVEYFPGWEEIFRQSDEVTMSLPTVEQRAIEHERCDRMTFGFSLYARYQRSPYWPAENPAARIAIHPAKALSDEAAELLADETKRLKIGLLWKSASGVRQEPYRSIPLARLESLLHNQDCRFYAVQVGDIGEEERAIMNHHGITDLAPHLSTFGDTARVLEKLDLLITIDTGTAHLAGALNRPVWVLLSQACDSRWLDCQRFTPWYPSMRLHRQTELGDWTQPLADLHTDLNALSASFSASSAQARAENP</sequence>
<dbReference type="AlphaFoldDB" id="A0A157ZU32"/>
<dbReference type="SUPFAM" id="SSF53756">
    <property type="entry name" value="UDP-Glycosyltransferase/glycogen phosphorylase"/>
    <property type="match status" value="1"/>
</dbReference>
<dbReference type="EMBL" id="FCOF02000004">
    <property type="protein sequence ID" value="SAK48979.1"/>
    <property type="molecule type" value="Genomic_DNA"/>
</dbReference>
<keyword evidence="2" id="KW-1185">Reference proteome</keyword>
<dbReference type="SUPFAM" id="SSF48452">
    <property type="entry name" value="TPR-like"/>
    <property type="match status" value="1"/>
</dbReference>
<gene>
    <name evidence="1" type="ORF">AWB75_01200</name>
</gene>
<name>A0A157ZU32_9BURK</name>
<dbReference type="Gene3D" id="3.40.50.2000">
    <property type="entry name" value="Glycogen Phosphorylase B"/>
    <property type="match status" value="1"/>
</dbReference>
<dbReference type="InterPro" id="IPR002201">
    <property type="entry name" value="Glyco_trans_9"/>
</dbReference>
<organism evidence="1 2">
    <name type="scientific">Caballeronia catudaia</name>
    <dbReference type="NCBI Taxonomy" id="1777136"/>
    <lineage>
        <taxon>Bacteria</taxon>
        <taxon>Pseudomonadati</taxon>
        <taxon>Pseudomonadota</taxon>
        <taxon>Betaproteobacteria</taxon>
        <taxon>Burkholderiales</taxon>
        <taxon>Burkholderiaceae</taxon>
        <taxon>Caballeronia</taxon>
    </lineage>
</organism>
<dbReference type="InterPro" id="IPR011990">
    <property type="entry name" value="TPR-like_helical_dom_sf"/>
</dbReference>
<proteinExistence type="predicted"/>